<evidence type="ECO:0000313" key="7">
    <source>
        <dbReference type="Proteomes" id="UP001236014"/>
    </source>
</evidence>
<evidence type="ECO:0000256" key="1">
    <source>
        <dbReference type="ARBA" id="ARBA00004496"/>
    </source>
</evidence>
<name>A0A9Y2IJ76_9PSEU</name>
<dbReference type="EMBL" id="CP127294">
    <property type="protein sequence ID" value="WIX81320.1"/>
    <property type="molecule type" value="Genomic_DNA"/>
</dbReference>
<comment type="similarity">
    <text evidence="2">Belongs to the EspG family.</text>
</comment>
<dbReference type="Proteomes" id="UP001236014">
    <property type="component" value="Chromosome"/>
</dbReference>
<keyword evidence="3" id="KW-0963">Cytoplasm</keyword>
<dbReference type="KEGG" id="acab:QRX50_11405"/>
<gene>
    <name evidence="6" type="ORF">QRX50_11405</name>
</gene>
<reference evidence="6 7" key="1">
    <citation type="submission" date="2023-06" db="EMBL/GenBank/DDBJ databases">
        <authorList>
            <person name="Oyuntsetseg B."/>
            <person name="Kim S.B."/>
        </authorList>
    </citation>
    <scope>NUCLEOTIDE SEQUENCE [LARGE SCALE GENOMIC DNA]</scope>
    <source>
        <strain evidence="6 7">2-15</strain>
    </source>
</reference>
<evidence type="ECO:0000313" key="6">
    <source>
        <dbReference type="EMBL" id="WIX81320.1"/>
    </source>
</evidence>
<sequence>MHQEFFSPLAFDFLWESAGLGELPYPLRVRSHGATEDERVSLRHRVDIELKARGVRDARGRLEPPVDEWLNLLARAPISLDALHIPDFQAHPVALLAAGDGRAAGVVAIQDADGIWLRETPADGLVSTIIELLPGGRRGSEASVTLPLDEALHTRPIRVPVAAGGLGGAEEKGRRAKRQSLSERATVDPRETYALISGQPRLRGGQLAANSRTQLGARQRSRVLGWFDTATGRYLSLSRAGSDGREWVTVAPADPMTLRTRLGEMVASVAADTR</sequence>
<comment type="subcellular location">
    <subcellularLocation>
        <location evidence="1">Cytoplasm</location>
    </subcellularLocation>
</comment>
<dbReference type="Pfam" id="PF14011">
    <property type="entry name" value="ESX-1_EspG"/>
    <property type="match status" value="1"/>
</dbReference>
<accession>A0A9Y2IJ76</accession>
<keyword evidence="7" id="KW-1185">Reference proteome</keyword>
<dbReference type="AlphaFoldDB" id="A0A9Y2IJ76"/>
<evidence type="ECO:0000256" key="4">
    <source>
        <dbReference type="ARBA" id="ARBA00023186"/>
    </source>
</evidence>
<proteinExistence type="inferred from homology"/>
<evidence type="ECO:0000256" key="3">
    <source>
        <dbReference type="ARBA" id="ARBA00022490"/>
    </source>
</evidence>
<dbReference type="InterPro" id="IPR025734">
    <property type="entry name" value="EspG"/>
</dbReference>
<evidence type="ECO:0000256" key="2">
    <source>
        <dbReference type="ARBA" id="ARBA00006411"/>
    </source>
</evidence>
<keyword evidence="4" id="KW-0143">Chaperone</keyword>
<evidence type="ECO:0000256" key="5">
    <source>
        <dbReference type="SAM" id="MobiDB-lite"/>
    </source>
</evidence>
<protein>
    <submittedName>
        <fullName evidence="6">ESX secretion-associated protein EspG</fullName>
    </submittedName>
</protein>
<dbReference type="RefSeq" id="WP_285971919.1">
    <property type="nucleotide sequence ID" value="NZ_CP127294.1"/>
</dbReference>
<organism evidence="6 7">
    <name type="scientific">Amycolatopsis carbonis</name>
    <dbReference type="NCBI Taxonomy" id="715471"/>
    <lineage>
        <taxon>Bacteria</taxon>
        <taxon>Bacillati</taxon>
        <taxon>Actinomycetota</taxon>
        <taxon>Actinomycetes</taxon>
        <taxon>Pseudonocardiales</taxon>
        <taxon>Pseudonocardiaceae</taxon>
        <taxon>Amycolatopsis</taxon>
    </lineage>
</organism>
<feature type="region of interest" description="Disordered" evidence="5">
    <location>
        <begin position="163"/>
        <end position="184"/>
    </location>
</feature>